<comment type="caution">
    <text evidence="1">The sequence shown here is derived from an EMBL/GenBank/DDBJ whole genome shotgun (WGS) entry which is preliminary data.</text>
</comment>
<dbReference type="EMBL" id="SMKW01000019">
    <property type="protein sequence ID" value="TDD50793.1"/>
    <property type="molecule type" value="Genomic_DNA"/>
</dbReference>
<evidence type="ECO:0000313" key="1">
    <source>
        <dbReference type="EMBL" id="TDD50793.1"/>
    </source>
</evidence>
<evidence type="ECO:0008006" key="3">
    <source>
        <dbReference type="Google" id="ProtNLM"/>
    </source>
</evidence>
<dbReference type="OrthoDB" id="3688207at2"/>
<protein>
    <recommendedName>
        <fullName evidence="3">PE family protein</fullName>
    </recommendedName>
</protein>
<reference evidence="1 2" key="1">
    <citation type="submission" date="2019-03" db="EMBL/GenBank/DDBJ databases">
        <title>Draft genome sequences of novel Actinobacteria.</title>
        <authorList>
            <person name="Sahin N."/>
            <person name="Ay H."/>
            <person name="Saygin H."/>
        </authorList>
    </citation>
    <scope>NUCLEOTIDE SEQUENCE [LARGE SCALE GENOMIC DNA]</scope>
    <source>
        <strain evidence="1 2">7K502</strain>
    </source>
</reference>
<gene>
    <name evidence="1" type="ORF">E1288_16515</name>
</gene>
<name>A0A4R4YZ77_9PSEU</name>
<sequence>MTWELNMRLEATDTEVVQIQSLLSETSNTWLRLRPVTVNNEEGIGQGRLAQAFRPTYVPAAEQVRTLADGVLDKLEMTTHAGRVAVQAYREAEIAASQTIEGGIPGIR</sequence>
<dbReference type="AlphaFoldDB" id="A0A4R4YZ77"/>
<dbReference type="RefSeq" id="WP_132485993.1">
    <property type="nucleotide sequence ID" value="NZ_SMKW01000019.1"/>
</dbReference>
<evidence type="ECO:0000313" key="2">
    <source>
        <dbReference type="Proteomes" id="UP000294947"/>
    </source>
</evidence>
<proteinExistence type="predicted"/>
<keyword evidence="2" id="KW-1185">Reference proteome</keyword>
<dbReference type="Proteomes" id="UP000294947">
    <property type="component" value="Unassembled WGS sequence"/>
</dbReference>
<accession>A0A4R4YZ77</accession>
<organism evidence="1 2">
    <name type="scientific">Saccharopolyspora elongata</name>
    <dbReference type="NCBI Taxonomy" id="2530387"/>
    <lineage>
        <taxon>Bacteria</taxon>
        <taxon>Bacillati</taxon>
        <taxon>Actinomycetota</taxon>
        <taxon>Actinomycetes</taxon>
        <taxon>Pseudonocardiales</taxon>
        <taxon>Pseudonocardiaceae</taxon>
        <taxon>Saccharopolyspora</taxon>
    </lineage>
</organism>